<evidence type="ECO:0000256" key="2">
    <source>
        <dbReference type="SAM" id="SignalP"/>
    </source>
</evidence>
<feature type="compositionally biased region" description="Acidic residues" evidence="1">
    <location>
        <begin position="108"/>
        <end position="128"/>
    </location>
</feature>
<dbReference type="VEuPathDB" id="FungiDB:HMPREF1544_00818"/>
<sequence>MKSATLSLLVSFALVYALFVVSVDARNSFHKRSLARRYTDSEGIYYGDDQYYTPEAPKAKHVKTPAVAKPVLAKPVVAEPVAVAPIVQEQPKDVAAAPVVKKTRPYDPEQEEHEGEEADEEEPDEIED</sequence>
<feature type="chain" id="PRO_5004509266" evidence="2">
    <location>
        <begin position="26"/>
        <end position="128"/>
    </location>
</feature>
<feature type="region of interest" description="Disordered" evidence="1">
    <location>
        <begin position="92"/>
        <end position="128"/>
    </location>
</feature>
<reference evidence="4" key="1">
    <citation type="submission" date="2013-05" db="EMBL/GenBank/DDBJ databases">
        <title>The Genome sequence of Mucor circinelloides f. circinelloides 1006PhL.</title>
        <authorList>
            <consortium name="The Broad Institute Genomics Platform"/>
            <person name="Cuomo C."/>
            <person name="Earl A."/>
            <person name="Findley K."/>
            <person name="Lee S.C."/>
            <person name="Walker B."/>
            <person name="Young S."/>
            <person name="Zeng Q."/>
            <person name="Gargeya S."/>
            <person name="Fitzgerald M."/>
            <person name="Haas B."/>
            <person name="Abouelleil A."/>
            <person name="Allen A.W."/>
            <person name="Alvarado L."/>
            <person name="Arachchi H.M."/>
            <person name="Berlin A.M."/>
            <person name="Chapman S.B."/>
            <person name="Gainer-Dewar J."/>
            <person name="Goldberg J."/>
            <person name="Griggs A."/>
            <person name="Gujja S."/>
            <person name="Hansen M."/>
            <person name="Howarth C."/>
            <person name="Imamovic A."/>
            <person name="Ireland A."/>
            <person name="Larimer J."/>
            <person name="McCowan C."/>
            <person name="Murphy C."/>
            <person name="Pearson M."/>
            <person name="Poon T.W."/>
            <person name="Priest M."/>
            <person name="Roberts A."/>
            <person name="Saif S."/>
            <person name="Shea T."/>
            <person name="Sisk P."/>
            <person name="Sykes S."/>
            <person name="Wortman J."/>
            <person name="Nusbaum C."/>
            <person name="Birren B."/>
        </authorList>
    </citation>
    <scope>NUCLEOTIDE SEQUENCE [LARGE SCALE GENOMIC DNA]</scope>
    <source>
        <strain evidence="4">1006PhL</strain>
    </source>
</reference>
<evidence type="ECO:0000313" key="4">
    <source>
        <dbReference type="Proteomes" id="UP000014254"/>
    </source>
</evidence>
<dbReference type="OMA" id="ARNSFHK"/>
<name>S2JQI9_MUCC1</name>
<keyword evidence="4" id="KW-1185">Reference proteome</keyword>
<accession>S2JQI9</accession>
<proteinExistence type="predicted"/>
<organism evidence="3 4">
    <name type="scientific">Mucor circinelloides f. circinelloides (strain 1006PhL)</name>
    <name type="common">Mucormycosis agent</name>
    <name type="synonym">Calyptromyces circinelloides</name>
    <dbReference type="NCBI Taxonomy" id="1220926"/>
    <lineage>
        <taxon>Eukaryota</taxon>
        <taxon>Fungi</taxon>
        <taxon>Fungi incertae sedis</taxon>
        <taxon>Mucoromycota</taxon>
        <taxon>Mucoromycotina</taxon>
        <taxon>Mucoromycetes</taxon>
        <taxon>Mucorales</taxon>
        <taxon>Mucorineae</taxon>
        <taxon>Mucoraceae</taxon>
        <taxon>Mucor</taxon>
    </lineage>
</organism>
<gene>
    <name evidence="3" type="ORF">HMPREF1544_00818</name>
</gene>
<evidence type="ECO:0000256" key="1">
    <source>
        <dbReference type="SAM" id="MobiDB-lite"/>
    </source>
</evidence>
<dbReference type="InParanoid" id="S2JQI9"/>
<evidence type="ECO:0000313" key="3">
    <source>
        <dbReference type="EMBL" id="EPB92249.1"/>
    </source>
</evidence>
<dbReference type="OrthoDB" id="10380586at2759"/>
<feature type="signal peptide" evidence="2">
    <location>
        <begin position="1"/>
        <end position="25"/>
    </location>
</feature>
<keyword evidence="2" id="KW-0732">Signal</keyword>
<dbReference type="Proteomes" id="UP000014254">
    <property type="component" value="Unassembled WGS sequence"/>
</dbReference>
<dbReference type="AlphaFoldDB" id="S2JQI9"/>
<dbReference type="EMBL" id="KE123901">
    <property type="protein sequence ID" value="EPB92249.1"/>
    <property type="molecule type" value="Genomic_DNA"/>
</dbReference>
<protein>
    <submittedName>
        <fullName evidence="3">Uncharacterized protein</fullName>
    </submittedName>
</protein>